<dbReference type="Gramene" id="AET2Gv20584400.2">
    <property type="protein sequence ID" value="AET2Gv20584400.2"/>
    <property type="gene ID" value="AET2Gv20584400"/>
</dbReference>
<dbReference type="EnsemblPlants" id="AET2Gv20584400.2">
    <property type="protein sequence ID" value="AET2Gv20584400.2"/>
    <property type="gene ID" value="AET2Gv20584400"/>
</dbReference>
<reference evidence="6" key="2">
    <citation type="journal article" date="2017" name="Nat. Plants">
        <title>The Aegilops tauschii genome reveals multiple impacts of transposons.</title>
        <authorList>
            <person name="Zhao G."/>
            <person name="Zou C."/>
            <person name="Li K."/>
            <person name="Wang K."/>
            <person name="Li T."/>
            <person name="Gao L."/>
            <person name="Zhang X."/>
            <person name="Wang H."/>
            <person name="Yang Z."/>
            <person name="Liu X."/>
            <person name="Jiang W."/>
            <person name="Mao L."/>
            <person name="Kong X."/>
            <person name="Jiao Y."/>
            <person name="Jia J."/>
        </authorList>
    </citation>
    <scope>NUCLEOTIDE SEQUENCE [LARGE SCALE GENOMIC DNA]</scope>
    <source>
        <strain evidence="6">cv. AL8/78</strain>
    </source>
</reference>
<keyword evidence="3" id="KW-0804">Transcription</keyword>
<proteinExistence type="predicted"/>
<dbReference type="PANTHER" id="PTHR31003:SF19">
    <property type="entry name" value="MYB FAMILY TRANSCRIPTION FACTOR EFM"/>
    <property type="match status" value="1"/>
</dbReference>
<keyword evidence="4" id="KW-0539">Nucleus</keyword>
<dbReference type="GO" id="GO:0003677">
    <property type="term" value="F:DNA binding"/>
    <property type="evidence" value="ECO:0007669"/>
    <property type="project" value="UniProtKB-KW"/>
</dbReference>
<dbReference type="PANTHER" id="PTHR31003">
    <property type="entry name" value="MYB FAMILY TRANSCRIPTION FACTOR"/>
    <property type="match status" value="1"/>
</dbReference>
<evidence type="ECO:0000256" key="2">
    <source>
        <dbReference type="ARBA" id="ARBA00023125"/>
    </source>
</evidence>
<dbReference type="InterPro" id="IPR044787">
    <property type="entry name" value="HHO5-like"/>
</dbReference>
<keyword evidence="1" id="KW-0805">Transcription regulation</keyword>
<dbReference type="NCBIfam" id="TIGR01557">
    <property type="entry name" value="myb_SHAQKYF"/>
    <property type="match status" value="1"/>
</dbReference>
<evidence type="ECO:0000256" key="3">
    <source>
        <dbReference type="ARBA" id="ARBA00023163"/>
    </source>
</evidence>
<keyword evidence="2" id="KW-0238">DNA-binding</keyword>
<dbReference type="InterPro" id="IPR006447">
    <property type="entry name" value="Myb_dom_plants"/>
</dbReference>
<dbReference type="AlphaFoldDB" id="A0A453BPA5"/>
<accession>A0A453BPA5</accession>
<dbReference type="Gene3D" id="1.10.10.60">
    <property type="entry name" value="Homeodomain-like"/>
    <property type="match status" value="1"/>
</dbReference>
<dbReference type="Proteomes" id="UP000015105">
    <property type="component" value="Chromosome 2D"/>
</dbReference>
<reference evidence="6" key="1">
    <citation type="journal article" date="2014" name="Science">
        <title>Ancient hybridizations among the ancestral genomes of bread wheat.</title>
        <authorList>
            <consortium name="International Wheat Genome Sequencing Consortium,"/>
            <person name="Marcussen T."/>
            <person name="Sandve S.R."/>
            <person name="Heier L."/>
            <person name="Spannagl M."/>
            <person name="Pfeifer M."/>
            <person name="Jakobsen K.S."/>
            <person name="Wulff B.B."/>
            <person name="Steuernagel B."/>
            <person name="Mayer K.F."/>
            <person name="Olsen O.A."/>
        </authorList>
    </citation>
    <scope>NUCLEOTIDE SEQUENCE [LARGE SCALE GENOMIC DNA]</scope>
    <source>
        <strain evidence="6">cv. AL8/78</strain>
    </source>
</reference>
<evidence type="ECO:0000256" key="1">
    <source>
        <dbReference type="ARBA" id="ARBA00023015"/>
    </source>
</evidence>
<dbReference type="GO" id="GO:0005634">
    <property type="term" value="C:nucleus"/>
    <property type="evidence" value="ECO:0007669"/>
    <property type="project" value="UniProtKB-SubCell"/>
</dbReference>
<reference evidence="5" key="5">
    <citation type="journal article" date="2021" name="G3 (Bethesda)">
        <title>Aegilops tauschii genome assembly Aet v5.0 features greater sequence contiguity and improved annotation.</title>
        <authorList>
            <person name="Wang L."/>
            <person name="Zhu T."/>
            <person name="Rodriguez J.C."/>
            <person name="Deal K.R."/>
            <person name="Dubcovsky J."/>
            <person name="McGuire P.E."/>
            <person name="Lux T."/>
            <person name="Spannagl M."/>
            <person name="Mayer K.F.X."/>
            <person name="Baldrich P."/>
            <person name="Meyers B.C."/>
            <person name="Huo N."/>
            <person name="Gu Y.Q."/>
            <person name="Zhou H."/>
            <person name="Devos K.M."/>
            <person name="Bennetzen J.L."/>
            <person name="Unver T."/>
            <person name="Budak H."/>
            <person name="Gulick P.J."/>
            <person name="Galiba G."/>
            <person name="Kalapos B."/>
            <person name="Nelson D.R."/>
            <person name="Li P."/>
            <person name="You F.M."/>
            <person name="Luo M.C."/>
            <person name="Dvorak J."/>
        </authorList>
    </citation>
    <scope>NUCLEOTIDE SEQUENCE [LARGE SCALE GENOMIC DNA]</scope>
    <source>
        <strain evidence="5">cv. AL8/78</strain>
    </source>
</reference>
<reference evidence="5" key="4">
    <citation type="submission" date="2019-03" db="UniProtKB">
        <authorList>
            <consortium name="EnsemblPlants"/>
        </authorList>
    </citation>
    <scope>IDENTIFICATION</scope>
</reference>
<keyword evidence="6" id="KW-1185">Reference proteome</keyword>
<protein>
    <recommendedName>
        <fullName evidence="7">HTH myb-type domain-containing protein</fullName>
    </recommendedName>
</protein>
<evidence type="ECO:0000313" key="5">
    <source>
        <dbReference type="EnsemblPlants" id="AET2Gv20584400.2"/>
    </source>
</evidence>
<sequence length="66" mass="7470">AYMVVILGMIAVATPKQIRELMKVDGLTNDEVKSHLQVSNSPLSFTNFCPCTNDGIYYWLLVRNLH</sequence>
<reference evidence="5" key="3">
    <citation type="journal article" date="2017" name="Nature">
        <title>Genome sequence of the progenitor of the wheat D genome Aegilops tauschii.</title>
        <authorList>
            <person name="Luo M.C."/>
            <person name="Gu Y.Q."/>
            <person name="Puiu D."/>
            <person name="Wang H."/>
            <person name="Twardziok S.O."/>
            <person name="Deal K.R."/>
            <person name="Huo N."/>
            <person name="Zhu T."/>
            <person name="Wang L."/>
            <person name="Wang Y."/>
            <person name="McGuire P.E."/>
            <person name="Liu S."/>
            <person name="Long H."/>
            <person name="Ramasamy R.K."/>
            <person name="Rodriguez J.C."/>
            <person name="Van S.L."/>
            <person name="Yuan L."/>
            <person name="Wang Z."/>
            <person name="Xia Z."/>
            <person name="Xiao L."/>
            <person name="Anderson O.D."/>
            <person name="Ouyang S."/>
            <person name="Liang Y."/>
            <person name="Zimin A.V."/>
            <person name="Pertea G."/>
            <person name="Qi P."/>
            <person name="Bennetzen J.L."/>
            <person name="Dai X."/>
            <person name="Dawson M.W."/>
            <person name="Muller H.G."/>
            <person name="Kugler K."/>
            <person name="Rivarola-Duarte L."/>
            <person name="Spannagl M."/>
            <person name="Mayer K.F.X."/>
            <person name="Lu F.H."/>
            <person name="Bevan M.W."/>
            <person name="Leroy P."/>
            <person name="Li P."/>
            <person name="You F.M."/>
            <person name="Sun Q."/>
            <person name="Liu Z."/>
            <person name="Lyons E."/>
            <person name="Wicker T."/>
            <person name="Salzberg S.L."/>
            <person name="Devos K.M."/>
            <person name="Dvorak J."/>
        </authorList>
    </citation>
    <scope>NUCLEOTIDE SEQUENCE [LARGE SCALE GENOMIC DNA]</scope>
    <source>
        <strain evidence="5">cv. AL8/78</strain>
    </source>
</reference>
<dbReference type="GO" id="GO:0003700">
    <property type="term" value="F:DNA-binding transcription factor activity"/>
    <property type="evidence" value="ECO:0007669"/>
    <property type="project" value="InterPro"/>
</dbReference>
<evidence type="ECO:0000256" key="4">
    <source>
        <dbReference type="ARBA" id="ARBA00023242"/>
    </source>
</evidence>
<evidence type="ECO:0000313" key="6">
    <source>
        <dbReference type="Proteomes" id="UP000015105"/>
    </source>
</evidence>
<name>A0A453BPA5_AEGTS</name>
<organism evidence="5 6">
    <name type="scientific">Aegilops tauschii subsp. strangulata</name>
    <name type="common">Goatgrass</name>
    <dbReference type="NCBI Taxonomy" id="200361"/>
    <lineage>
        <taxon>Eukaryota</taxon>
        <taxon>Viridiplantae</taxon>
        <taxon>Streptophyta</taxon>
        <taxon>Embryophyta</taxon>
        <taxon>Tracheophyta</taxon>
        <taxon>Spermatophyta</taxon>
        <taxon>Magnoliopsida</taxon>
        <taxon>Liliopsida</taxon>
        <taxon>Poales</taxon>
        <taxon>Poaceae</taxon>
        <taxon>BOP clade</taxon>
        <taxon>Pooideae</taxon>
        <taxon>Triticodae</taxon>
        <taxon>Triticeae</taxon>
        <taxon>Triticinae</taxon>
        <taxon>Aegilops</taxon>
    </lineage>
</organism>
<evidence type="ECO:0008006" key="7">
    <source>
        <dbReference type="Google" id="ProtNLM"/>
    </source>
</evidence>